<dbReference type="STRING" id="599839.J4G5N9"/>
<dbReference type="RefSeq" id="XP_012180726.1">
    <property type="nucleotide sequence ID" value="XM_012325336.1"/>
</dbReference>
<gene>
    <name evidence="1" type="ORF">FIBRA_03495</name>
</gene>
<reference evidence="1 2" key="1">
    <citation type="journal article" date="2012" name="Appl. Environ. Microbiol.">
        <title>Short-read sequencing for genomic analysis of the brown rot fungus Fibroporia radiculosa.</title>
        <authorList>
            <person name="Tang J.D."/>
            <person name="Perkins A.D."/>
            <person name="Sonstegard T.S."/>
            <person name="Schroeder S.G."/>
            <person name="Burgess S.C."/>
            <person name="Diehl S.V."/>
        </authorList>
    </citation>
    <scope>NUCLEOTIDE SEQUENCE [LARGE SCALE GENOMIC DNA]</scope>
    <source>
        <strain evidence="1 2">TFFH 294</strain>
    </source>
</reference>
<dbReference type="Proteomes" id="UP000006352">
    <property type="component" value="Unassembled WGS sequence"/>
</dbReference>
<dbReference type="EMBL" id="HE797033">
    <property type="protein sequence ID" value="CCM01443.1"/>
    <property type="molecule type" value="Genomic_DNA"/>
</dbReference>
<dbReference type="HOGENOM" id="CLU_027732_1_0_1"/>
<dbReference type="InParanoid" id="J4G5N9"/>
<keyword evidence="2" id="KW-1185">Reference proteome</keyword>
<dbReference type="GeneID" id="24096354"/>
<dbReference type="AlphaFoldDB" id="J4G5N9"/>
<accession>J4G5N9</accession>
<organism evidence="1 2">
    <name type="scientific">Fibroporia radiculosa</name>
    <dbReference type="NCBI Taxonomy" id="599839"/>
    <lineage>
        <taxon>Eukaryota</taxon>
        <taxon>Fungi</taxon>
        <taxon>Dikarya</taxon>
        <taxon>Basidiomycota</taxon>
        <taxon>Agaricomycotina</taxon>
        <taxon>Agaricomycetes</taxon>
        <taxon>Polyporales</taxon>
        <taxon>Fibroporiaceae</taxon>
        <taxon>Fibroporia</taxon>
    </lineage>
</organism>
<name>J4G5N9_9APHY</name>
<evidence type="ECO:0008006" key="3">
    <source>
        <dbReference type="Google" id="ProtNLM"/>
    </source>
</evidence>
<protein>
    <recommendedName>
        <fullName evidence="3">F-box domain-containing protein</fullName>
    </recommendedName>
</protein>
<proteinExistence type="predicted"/>
<evidence type="ECO:0000313" key="2">
    <source>
        <dbReference type="Proteomes" id="UP000006352"/>
    </source>
</evidence>
<sequence>MSRIFLSPSKHDWEDTLDCDTFAPEAAFPYSMANVCTTWMNAMFVVSEFWTRIIILIDEKSPAPLAAARLALSLAPAQAPLDIHICRKSYHHDERDSSEAACVAAVLEVFKPEIGRWHNLSVDVLHGTSLPFPSHDLTGNAPELLRLLLRSSDGIRGPVRRTLNKDTPLLVPSLRELCVDGYIYHDAYLDIMGTELLAWLRVLQVSRYAPSPDVPTFSVRDLWESVRGWTELKMRLVDLALDCADTGYVAFVRSLTLEQMPTDVIGALLQDGVYCQCLRLGRCALPLGGINLAYARTLVLEDIDGAENLRSAFGATSNAGSHEMNVTFRRCPSLDDAFLEMLSVPRDGRWVCPSMIALAIYDCPNFSDGALRRMIDCRRKAHKESGFADKYDRWFVVHSIVEFSTDRGVELGYSDLSD</sequence>
<evidence type="ECO:0000313" key="1">
    <source>
        <dbReference type="EMBL" id="CCM01443.1"/>
    </source>
</evidence>
<dbReference type="OrthoDB" id="2794869at2759"/>